<protein>
    <submittedName>
        <fullName evidence="2">Uncharacterized protein</fullName>
    </submittedName>
</protein>
<dbReference type="EMBL" id="CACRZD030000004">
    <property type="protein sequence ID" value="CAA6659236.1"/>
    <property type="molecule type" value="Genomic_DNA"/>
</dbReference>
<name>A0A7I8IN13_SPIIN</name>
<evidence type="ECO:0000313" key="3">
    <source>
        <dbReference type="EMBL" id="CAA6675843.1"/>
    </source>
</evidence>
<keyword evidence="1" id="KW-0812">Transmembrane</keyword>
<dbReference type="AlphaFoldDB" id="A0A7I8IN13"/>
<sequence>MESNLFNENKIIILFVSLPNLYGHLITILLHGSTTPILKVIDLLMEYYHQKKDVSDAHGEGLSLKNQTCHKCYEKEHL</sequence>
<proteinExistence type="predicted"/>
<reference evidence="2 4" key="1">
    <citation type="submission" date="2019-12" db="EMBL/GenBank/DDBJ databases">
        <authorList>
            <person name="Scholz U."/>
            <person name="Mascher M."/>
            <person name="Fiebig A."/>
        </authorList>
    </citation>
    <scope>NUCLEOTIDE SEQUENCE</scope>
</reference>
<feature type="transmembrane region" description="Helical" evidence="1">
    <location>
        <begin position="12"/>
        <end position="30"/>
    </location>
</feature>
<gene>
    <name evidence="2" type="ORF">SI7747_04005676</name>
    <name evidence="3" type="ORF">SI7747_UN022185</name>
</gene>
<keyword evidence="1" id="KW-0472">Membrane</keyword>
<accession>A0A7I8IN13</accession>
<keyword evidence="1" id="KW-1133">Transmembrane helix</keyword>
<keyword evidence="4" id="KW-1185">Reference proteome</keyword>
<evidence type="ECO:0000313" key="4">
    <source>
        <dbReference type="Proteomes" id="UP001189122"/>
    </source>
</evidence>
<evidence type="ECO:0000313" key="2">
    <source>
        <dbReference type="EMBL" id="CAA2619509.1"/>
    </source>
</evidence>
<organism evidence="2">
    <name type="scientific">Spirodela intermedia</name>
    <name type="common">Intermediate duckweed</name>
    <dbReference type="NCBI Taxonomy" id="51605"/>
    <lineage>
        <taxon>Eukaryota</taxon>
        <taxon>Viridiplantae</taxon>
        <taxon>Streptophyta</taxon>
        <taxon>Embryophyta</taxon>
        <taxon>Tracheophyta</taxon>
        <taxon>Spermatophyta</taxon>
        <taxon>Magnoliopsida</taxon>
        <taxon>Liliopsida</taxon>
        <taxon>Araceae</taxon>
        <taxon>Lemnoideae</taxon>
        <taxon>Spirodela</taxon>
    </lineage>
</organism>
<dbReference type="EMBL" id="CACRZD030000413">
    <property type="protein sequence ID" value="CAA6675843.1"/>
    <property type="molecule type" value="Genomic_DNA"/>
</dbReference>
<dbReference type="Proteomes" id="UP001189122">
    <property type="component" value="Unassembled WGS sequence"/>
</dbReference>
<evidence type="ECO:0000256" key="1">
    <source>
        <dbReference type="SAM" id="Phobius"/>
    </source>
</evidence>
<dbReference type="EMBL" id="LR743591">
    <property type="protein sequence ID" value="CAA2619509.1"/>
    <property type="molecule type" value="Genomic_DNA"/>
</dbReference>